<sequence>MTRWTVIPSWIPRCLRVSWSFKILPTNTSTSWLVWQLKCLEISSLNCLMVLFSGTTNSSFSLGVFTVTRMMRGLAAMTGQARVISPLSAMLREAQGGPRRAGVQGELGFLNSGD</sequence>
<evidence type="ECO:0000313" key="1">
    <source>
        <dbReference type="Ensembl" id="ENSTMTP00000027820.1"/>
    </source>
</evidence>
<dbReference type="Proteomes" id="UP000472274">
    <property type="component" value="Unplaced"/>
</dbReference>
<dbReference type="InParanoid" id="A0A674K2B5"/>
<reference evidence="1" key="1">
    <citation type="submission" date="2025-08" db="UniProtKB">
        <authorList>
            <consortium name="Ensembl"/>
        </authorList>
    </citation>
    <scope>IDENTIFICATION</scope>
</reference>
<dbReference type="AlphaFoldDB" id="A0A674K2B5"/>
<protein>
    <submittedName>
        <fullName evidence="1">Uncharacterized protein</fullName>
    </submittedName>
</protein>
<dbReference type="Ensembl" id="ENSTMTT00000028821.1">
    <property type="protein sequence ID" value="ENSTMTP00000027820.1"/>
    <property type="gene ID" value="ENSTMTG00000020254.1"/>
</dbReference>
<reference evidence="1" key="2">
    <citation type="submission" date="2025-09" db="UniProtKB">
        <authorList>
            <consortium name="Ensembl"/>
        </authorList>
    </citation>
    <scope>IDENTIFICATION</scope>
</reference>
<keyword evidence="2" id="KW-1185">Reference proteome</keyword>
<organism evidence="1 2">
    <name type="scientific">Terrapene triunguis</name>
    <name type="common">Three-toed box turtle</name>
    <dbReference type="NCBI Taxonomy" id="2587831"/>
    <lineage>
        <taxon>Eukaryota</taxon>
        <taxon>Metazoa</taxon>
        <taxon>Chordata</taxon>
        <taxon>Craniata</taxon>
        <taxon>Vertebrata</taxon>
        <taxon>Euteleostomi</taxon>
        <taxon>Archelosauria</taxon>
        <taxon>Testudinata</taxon>
        <taxon>Testudines</taxon>
        <taxon>Cryptodira</taxon>
        <taxon>Durocryptodira</taxon>
        <taxon>Testudinoidea</taxon>
        <taxon>Emydidae</taxon>
        <taxon>Terrapene</taxon>
    </lineage>
</organism>
<proteinExistence type="predicted"/>
<evidence type="ECO:0000313" key="2">
    <source>
        <dbReference type="Proteomes" id="UP000472274"/>
    </source>
</evidence>
<accession>A0A674K2B5</accession>
<name>A0A674K2B5_9SAUR</name>